<accession>A0AAW2PZH4</accession>
<reference evidence="1" key="1">
    <citation type="submission" date="2020-06" db="EMBL/GenBank/DDBJ databases">
        <authorList>
            <person name="Li T."/>
            <person name="Hu X."/>
            <person name="Zhang T."/>
            <person name="Song X."/>
            <person name="Zhang H."/>
            <person name="Dai N."/>
            <person name="Sheng W."/>
            <person name="Hou X."/>
            <person name="Wei L."/>
        </authorList>
    </citation>
    <scope>NUCLEOTIDE SEQUENCE</scope>
    <source>
        <strain evidence="1">G02</strain>
        <tissue evidence="1">Leaf</tissue>
    </source>
</reference>
<dbReference type="AlphaFoldDB" id="A0AAW2PZH4"/>
<dbReference type="EMBL" id="JACGWJ010000016">
    <property type="protein sequence ID" value="KAL0360872.1"/>
    <property type="molecule type" value="Genomic_DNA"/>
</dbReference>
<proteinExistence type="predicted"/>
<sequence>MKETPLLERGILFSDDIMAEEHPAHFKAPMYLSAYSGTTDPVEHFVSLRMQPAQVY</sequence>
<name>A0AAW2PZH4_SESRA</name>
<evidence type="ECO:0000313" key="1">
    <source>
        <dbReference type="EMBL" id="KAL0360872.1"/>
    </source>
</evidence>
<protein>
    <submittedName>
        <fullName evidence="1">Uncharacterized protein</fullName>
    </submittedName>
</protein>
<comment type="caution">
    <text evidence="1">The sequence shown here is derived from an EMBL/GenBank/DDBJ whole genome shotgun (WGS) entry which is preliminary data.</text>
</comment>
<gene>
    <name evidence="1" type="ORF">Sradi_3771700</name>
</gene>
<organism evidence="1">
    <name type="scientific">Sesamum radiatum</name>
    <name type="common">Black benniseed</name>
    <dbReference type="NCBI Taxonomy" id="300843"/>
    <lineage>
        <taxon>Eukaryota</taxon>
        <taxon>Viridiplantae</taxon>
        <taxon>Streptophyta</taxon>
        <taxon>Embryophyta</taxon>
        <taxon>Tracheophyta</taxon>
        <taxon>Spermatophyta</taxon>
        <taxon>Magnoliopsida</taxon>
        <taxon>eudicotyledons</taxon>
        <taxon>Gunneridae</taxon>
        <taxon>Pentapetalae</taxon>
        <taxon>asterids</taxon>
        <taxon>lamiids</taxon>
        <taxon>Lamiales</taxon>
        <taxon>Pedaliaceae</taxon>
        <taxon>Sesamum</taxon>
    </lineage>
</organism>
<reference evidence="1" key="2">
    <citation type="journal article" date="2024" name="Plant">
        <title>Genomic evolution and insights into agronomic trait innovations of Sesamum species.</title>
        <authorList>
            <person name="Miao H."/>
            <person name="Wang L."/>
            <person name="Qu L."/>
            <person name="Liu H."/>
            <person name="Sun Y."/>
            <person name="Le M."/>
            <person name="Wang Q."/>
            <person name="Wei S."/>
            <person name="Zheng Y."/>
            <person name="Lin W."/>
            <person name="Duan Y."/>
            <person name="Cao H."/>
            <person name="Xiong S."/>
            <person name="Wang X."/>
            <person name="Wei L."/>
            <person name="Li C."/>
            <person name="Ma Q."/>
            <person name="Ju M."/>
            <person name="Zhao R."/>
            <person name="Li G."/>
            <person name="Mu C."/>
            <person name="Tian Q."/>
            <person name="Mei H."/>
            <person name="Zhang T."/>
            <person name="Gao T."/>
            <person name="Zhang H."/>
        </authorList>
    </citation>
    <scope>NUCLEOTIDE SEQUENCE</scope>
    <source>
        <strain evidence="1">G02</strain>
    </source>
</reference>